<feature type="binding site" evidence="5">
    <location>
        <begin position="97"/>
        <end position="98"/>
    </location>
    <ligand>
        <name>S-adenosyl-L-methionine</name>
        <dbReference type="ChEBI" id="CHEBI:59789"/>
    </ligand>
</feature>
<comment type="catalytic activity">
    <reaction evidence="5">
        <text>a 2-demethylmenaquinol + S-adenosyl-L-methionine = a menaquinol + S-adenosyl-L-homocysteine + H(+)</text>
        <dbReference type="Rhea" id="RHEA:42640"/>
        <dbReference type="Rhea" id="RHEA-COMP:9539"/>
        <dbReference type="Rhea" id="RHEA-COMP:9563"/>
        <dbReference type="ChEBI" id="CHEBI:15378"/>
        <dbReference type="ChEBI" id="CHEBI:18151"/>
        <dbReference type="ChEBI" id="CHEBI:55437"/>
        <dbReference type="ChEBI" id="CHEBI:57856"/>
        <dbReference type="ChEBI" id="CHEBI:59789"/>
        <dbReference type="EC" id="2.1.1.163"/>
    </reaction>
</comment>
<dbReference type="Pfam" id="PF01209">
    <property type="entry name" value="Ubie_methyltran"/>
    <property type="match status" value="1"/>
</dbReference>
<proteinExistence type="inferred from homology"/>
<evidence type="ECO:0000313" key="6">
    <source>
        <dbReference type="EMBL" id="SHJ39210.1"/>
    </source>
</evidence>
<dbReference type="OrthoDB" id="9808140at2"/>
<dbReference type="EC" id="2.1.1.163" evidence="5"/>
<keyword evidence="4 5" id="KW-0949">S-adenosyl-L-methionine</keyword>
<sequence>MQDPDFVKNAFSKIADRYVVTNHVLSMGTDILWRKRVGQIVIEWAPEKILDVATGTGDLALELQRVCPDAEVVGSDFCPEMLAHAAKRGVAQTMVVDAMNMPFGGNECDVLTVAFGLRNMSSYPGALQEMCRVIKPGGHLLVLDFSLPGGLLRKPYEFYLNNVLPKIAGLLTSEEGAYSYLAGSIGSFPSGDEMCKLIEGQGFLEAHCEPLSGGIASIYTATKA</sequence>
<comment type="similarity">
    <text evidence="5">Belongs to the class I-like SAM-binding methyltransferase superfamily. MenG/UbiE family.</text>
</comment>
<dbReference type="NCBIfam" id="TIGR01934">
    <property type="entry name" value="MenG_MenH_UbiE"/>
    <property type="match status" value="1"/>
</dbReference>
<protein>
    <recommendedName>
        <fullName evidence="5">Demethylmenaquinone methyltransferase</fullName>
        <ecNumber evidence="5">2.1.1.163</ecNumber>
    </recommendedName>
</protein>
<feature type="binding site" evidence="5">
    <location>
        <position position="56"/>
    </location>
    <ligand>
        <name>S-adenosyl-L-methionine</name>
        <dbReference type="ChEBI" id="CHEBI:59789"/>
    </ligand>
</feature>
<keyword evidence="7" id="KW-1185">Reference proteome</keyword>
<dbReference type="CDD" id="cd02440">
    <property type="entry name" value="AdoMet_MTases"/>
    <property type="match status" value="1"/>
</dbReference>
<comment type="caution">
    <text evidence="5">Lacks conserved residue(s) required for the propagation of feature annotation.</text>
</comment>
<dbReference type="SUPFAM" id="SSF53335">
    <property type="entry name" value="S-adenosyl-L-methionine-dependent methyltransferases"/>
    <property type="match status" value="1"/>
</dbReference>
<keyword evidence="3 5" id="KW-0808">Transferase</keyword>
<organism evidence="6 7">
    <name type="scientific">Rubritalea squalenifaciens DSM 18772</name>
    <dbReference type="NCBI Taxonomy" id="1123071"/>
    <lineage>
        <taxon>Bacteria</taxon>
        <taxon>Pseudomonadati</taxon>
        <taxon>Verrucomicrobiota</taxon>
        <taxon>Verrucomicrobiia</taxon>
        <taxon>Verrucomicrobiales</taxon>
        <taxon>Rubritaleaceae</taxon>
        <taxon>Rubritalea</taxon>
    </lineage>
</organism>
<accession>A0A1M6IXN5</accession>
<dbReference type="PROSITE" id="PS51608">
    <property type="entry name" value="SAM_MT_UBIE"/>
    <property type="match status" value="1"/>
</dbReference>
<dbReference type="RefSeq" id="WP_143183519.1">
    <property type="nucleotide sequence ID" value="NZ_FQYR01000003.1"/>
</dbReference>
<feature type="binding site" evidence="5">
    <location>
        <position position="76"/>
    </location>
    <ligand>
        <name>S-adenosyl-L-methionine</name>
        <dbReference type="ChEBI" id="CHEBI:59789"/>
    </ligand>
</feature>
<dbReference type="UniPathway" id="UPA00079">
    <property type="reaction ID" value="UER00169"/>
</dbReference>
<keyword evidence="2 5" id="KW-0489">Methyltransferase</keyword>
<dbReference type="AlphaFoldDB" id="A0A1M6IXN5"/>
<reference evidence="6 7" key="1">
    <citation type="submission" date="2016-11" db="EMBL/GenBank/DDBJ databases">
        <authorList>
            <person name="Jaros S."/>
            <person name="Januszkiewicz K."/>
            <person name="Wedrychowicz H."/>
        </authorList>
    </citation>
    <scope>NUCLEOTIDE SEQUENCE [LARGE SCALE GENOMIC DNA]</scope>
    <source>
        <strain evidence="6 7">DSM 18772</strain>
    </source>
</reference>
<evidence type="ECO:0000256" key="1">
    <source>
        <dbReference type="ARBA" id="ARBA00022428"/>
    </source>
</evidence>
<dbReference type="HAMAP" id="MF_01813">
    <property type="entry name" value="MenG_UbiE_methyltr"/>
    <property type="match status" value="1"/>
</dbReference>
<dbReference type="GO" id="GO:0032259">
    <property type="term" value="P:methylation"/>
    <property type="evidence" value="ECO:0007669"/>
    <property type="project" value="UniProtKB-KW"/>
</dbReference>
<dbReference type="FunCoup" id="A0A1M6IXN5">
    <property type="interactions" value="407"/>
</dbReference>
<dbReference type="EMBL" id="FQYR01000003">
    <property type="protein sequence ID" value="SHJ39210.1"/>
    <property type="molecule type" value="Genomic_DNA"/>
</dbReference>
<dbReference type="Proteomes" id="UP000184510">
    <property type="component" value="Unassembled WGS sequence"/>
</dbReference>
<dbReference type="PROSITE" id="PS01184">
    <property type="entry name" value="UBIE_2"/>
    <property type="match status" value="1"/>
</dbReference>
<keyword evidence="1 5" id="KW-0474">Menaquinone biosynthesis</keyword>
<dbReference type="PANTHER" id="PTHR43591:SF24">
    <property type="entry name" value="2-METHOXY-6-POLYPRENYL-1,4-BENZOQUINOL METHYLASE, MITOCHONDRIAL"/>
    <property type="match status" value="1"/>
</dbReference>
<name>A0A1M6IXN5_9BACT</name>
<evidence type="ECO:0000256" key="5">
    <source>
        <dbReference type="HAMAP-Rule" id="MF_01813"/>
    </source>
</evidence>
<dbReference type="InterPro" id="IPR029063">
    <property type="entry name" value="SAM-dependent_MTases_sf"/>
</dbReference>
<dbReference type="InterPro" id="IPR004033">
    <property type="entry name" value="UbiE/COQ5_MeTrFase"/>
</dbReference>
<dbReference type="InParanoid" id="A0A1M6IXN5"/>
<comment type="pathway">
    <text evidence="5">Quinol/quinone metabolism; menaquinone biosynthesis; menaquinol from 1,4-dihydroxy-2-naphthoate: step 2/2.</text>
</comment>
<evidence type="ECO:0000313" key="7">
    <source>
        <dbReference type="Proteomes" id="UP000184510"/>
    </source>
</evidence>
<comment type="function">
    <text evidence="5">Methyltransferase required for the conversion of demethylmenaquinol (DMKH2) to menaquinol (MKH2).</text>
</comment>
<dbReference type="STRING" id="1123071.SAMN02745181_1946"/>
<dbReference type="Gene3D" id="3.40.50.150">
    <property type="entry name" value="Vaccinia Virus protein VP39"/>
    <property type="match status" value="1"/>
</dbReference>
<dbReference type="InterPro" id="IPR023576">
    <property type="entry name" value="UbiE/COQ5_MeTrFase_CS"/>
</dbReference>
<evidence type="ECO:0000256" key="4">
    <source>
        <dbReference type="ARBA" id="ARBA00022691"/>
    </source>
</evidence>
<dbReference type="PANTHER" id="PTHR43591">
    <property type="entry name" value="METHYLTRANSFERASE"/>
    <property type="match status" value="1"/>
</dbReference>
<dbReference type="GO" id="GO:0009234">
    <property type="term" value="P:menaquinone biosynthetic process"/>
    <property type="evidence" value="ECO:0007669"/>
    <property type="project" value="UniProtKB-UniRule"/>
</dbReference>
<dbReference type="GO" id="GO:0043770">
    <property type="term" value="F:demethylmenaquinone methyltransferase activity"/>
    <property type="evidence" value="ECO:0007669"/>
    <property type="project" value="UniProtKB-UniRule"/>
</dbReference>
<evidence type="ECO:0000256" key="3">
    <source>
        <dbReference type="ARBA" id="ARBA00022679"/>
    </source>
</evidence>
<gene>
    <name evidence="5" type="primary">menG</name>
    <name evidence="6" type="ORF">SAMN02745181_1946</name>
</gene>
<evidence type="ECO:0000256" key="2">
    <source>
        <dbReference type="ARBA" id="ARBA00022603"/>
    </source>
</evidence>